<dbReference type="Pfam" id="PF03595">
    <property type="entry name" value="SLAC1"/>
    <property type="match status" value="1"/>
</dbReference>
<accession>A0ABP7AHU2</accession>
<name>A0ABP7AHU2_9MICO</name>
<keyword evidence="8" id="KW-1185">Reference proteome</keyword>
<feature type="transmembrane region" description="Helical" evidence="6">
    <location>
        <begin position="109"/>
        <end position="131"/>
    </location>
</feature>
<dbReference type="Gene3D" id="1.50.10.150">
    <property type="entry name" value="Voltage-dependent anion channel"/>
    <property type="match status" value="1"/>
</dbReference>
<feature type="compositionally biased region" description="Gly residues" evidence="5">
    <location>
        <begin position="341"/>
        <end position="351"/>
    </location>
</feature>
<feature type="transmembrane region" description="Helical" evidence="6">
    <location>
        <begin position="289"/>
        <end position="311"/>
    </location>
</feature>
<evidence type="ECO:0000256" key="4">
    <source>
        <dbReference type="ARBA" id="ARBA00023136"/>
    </source>
</evidence>
<evidence type="ECO:0000256" key="3">
    <source>
        <dbReference type="ARBA" id="ARBA00022989"/>
    </source>
</evidence>
<evidence type="ECO:0000256" key="1">
    <source>
        <dbReference type="ARBA" id="ARBA00004141"/>
    </source>
</evidence>
<dbReference type="PANTHER" id="PTHR37955:SF1">
    <property type="entry name" value="DEP DOMAIN-CONTAINING PROTEIN"/>
    <property type="match status" value="1"/>
</dbReference>
<feature type="transmembrane region" description="Helical" evidence="6">
    <location>
        <begin position="143"/>
        <end position="159"/>
    </location>
</feature>
<feature type="transmembrane region" description="Helical" evidence="6">
    <location>
        <begin position="83"/>
        <end position="103"/>
    </location>
</feature>
<keyword evidence="4 6" id="KW-0472">Membrane</keyword>
<evidence type="ECO:0008006" key="9">
    <source>
        <dbReference type="Google" id="ProtNLM"/>
    </source>
</evidence>
<dbReference type="Proteomes" id="UP001501697">
    <property type="component" value="Unassembled WGS sequence"/>
</dbReference>
<feature type="transmembrane region" description="Helical" evidence="6">
    <location>
        <begin position="12"/>
        <end position="32"/>
    </location>
</feature>
<keyword evidence="2 6" id="KW-0812">Transmembrane</keyword>
<gene>
    <name evidence="7" type="ORF">GCM10022200_14400</name>
</gene>
<dbReference type="InterPro" id="IPR038665">
    <property type="entry name" value="Voltage-dep_anion_channel_sf"/>
</dbReference>
<feature type="transmembrane region" description="Helical" evidence="6">
    <location>
        <begin position="257"/>
        <end position="277"/>
    </location>
</feature>
<proteinExistence type="predicted"/>
<feature type="transmembrane region" description="Helical" evidence="6">
    <location>
        <begin position="165"/>
        <end position="191"/>
    </location>
</feature>
<evidence type="ECO:0000256" key="6">
    <source>
        <dbReference type="SAM" id="Phobius"/>
    </source>
</evidence>
<organism evidence="7 8">
    <name type="scientific">Microbacterium awajiense</name>
    <dbReference type="NCBI Taxonomy" id="415214"/>
    <lineage>
        <taxon>Bacteria</taxon>
        <taxon>Bacillati</taxon>
        <taxon>Actinomycetota</taxon>
        <taxon>Actinomycetes</taxon>
        <taxon>Micrococcales</taxon>
        <taxon>Microbacteriaceae</taxon>
        <taxon>Microbacterium</taxon>
    </lineage>
</organism>
<evidence type="ECO:0000313" key="8">
    <source>
        <dbReference type="Proteomes" id="UP001501697"/>
    </source>
</evidence>
<comment type="caution">
    <text evidence="7">The sequence shown here is derived from an EMBL/GenBank/DDBJ whole genome shotgun (WGS) entry which is preliminary data.</text>
</comment>
<dbReference type="InterPro" id="IPR052951">
    <property type="entry name" value="Tellurite_res_ion_channel"/>
</dbReference>
<reference evidence="8" key="1">
    <citation type="journal article" date="2019" name="Int. J. Syst. Evol. Microbiol.">
        <title>The Global Catalogue of Microorganisms (GCM) 10K type strain sequencing project: providing services to taxonomists for standard genome sequencing and annotation.</title>
        <authorList>
            <consortium name="The Broad Institute Genomics Platform"/>
            <consortium name="The Broad Institute Genome Sequencing Center for Infectious Disease"/>
            <person name="Wu L."/>
            <person name="Ma J."/>
        </authorList>
    </citation>
    <scope>NUCLEOTIDE SEQUENCE [LARGE SCALE GENOMIC DNA]</scope>
    <source>
        <strain evidence="8">JCM 16544</strain>
    </source>
</reference>
<dbReference type="EMBL" id="BAAAYU010000005">
    <property type="protein sequence ID" value="GAA3632587.1"/>
    <property type="molecule type" value="Genomic_DNA"/>
</dbReference>
<evidence type="ECO:0000256" key="2">
    <source>
        <dbReference type="ARBA" id="ARBA00022692"/>
    </source>
</evidence>
<dbReference type="RefSeq" id="WP_344737309.1">
    <property type="nucleotide sequence ID" value="NZ_BAAAYU010000005.1"/>
</dbReference>
<comment type="subcellular location">
    <subcellularLocation>
        <location evidence="1">Membrane</location>
        <topology evidence="1">Multi-pass membrane protein</topology>
    </subcellularLocation>
</comment>
<evidence type="ECO:0000313" key="7">
    <source>
        <dbReference type="EMBL" id="GAA3632587.1"/>
    </source>
</evidence>
<feature type="region of interest" description="Disordered" evidence="5">
    <location>
        <begin position="332"/>
        <end position="351"/>
    </location>
</feature>
<protein>
    <recommendedName>
        <fullName evidence="9">Tellurite resistance protein</fullName>
    </recommendedName>
</protein>
<sequence>MTDRMPIRERIPLNTLAIPFGTAGLAEVWTAVADALDWSRAVVAVAWGAAAVVWAAMIVAHVRRGIVTGLPLAAQLRHPVQGPIAVLALVVPVLLSAAALRVWPDPARGAVAVTVVATLLFSAWFIGRLIAGGVPADAVHGGYFLPTVAAGYICAYGLAQAGWRGIAIGCVAFATLAWVATLAVVVARLAVRPPLPDVLVPTLAIIVAPPAVGGLAWFAVTDGRIDDLQWALAGVFAVMVAVQVALVPLYRRTAFTLGFWSFTFPYAAAVTYAIVWLSAAAEAPGAAGAASAVLAVVLAAAITLFVVAIAVRSLASLGTAPGGVGAEAIVAREDDEPARTGGVGAPGGESR</sequence>
<evidence type="ECO:0000256" key="5">
    <source>
        <dbReference type="SAM" id="MobiDB-lite"/>
    </source>
</evidence>
<dbReference type="InterPro" id="IPR004695">
    <property type="entry name" value="SLAC1/Mae1/Ssu1/TehA"/>
</dbReference>
<feature type="transmembrane region" description="Helical" evidence="6">
    <location>
        <begin position="230"/>
        <end position="250"/>
    </location>
</feature>
<keyword evidence="3 6" id="KW-1133">Transmembrane helix</keyword>
<feature type="transmembrane region" description="Helical" evidence="6">
    <location>
        <begin position="198"/>
        <end position="218"/>
    </location>
</feature>
<feature type="transmembrane region" description="Helical" evidence="6">
    <location>
        <begin position="38"/>
        <end position="62"/>
    </location>
</feature>
<dbReference type="PANTHER" id="PTHR37955">
    <property type="entry name" value="TELLURITE RESISTANCE PROTEIN TEHA"/>
    <property type="match status" value="1"/>
</dbReference>